<protein>
    <submittedName>
        <fullName evidence="6">CCT motif family protein</fullName>
    </submittedName>
</protein>
<dbReference type="GO" id="GO:0005634">
    <property type="term" value="C:nucleus"/>
    <property type="evidence" value="ECO:0007669"/>
    <property type="project" value="UniProtKB-SubCell"/>
</dbReference>
<organism evidence="6 7">
    <name type="scientific">Artemisia annua</name>
    <name type="common">Sweet wormwood</name>
    <dbReference type="NCBI Taxonomy" id="35608"/>
    <lineage>
        <taxon>Eukaryota</taxon>
        <taxon>Viridiplantae</taxon>
        <taxon>Streptophyta</taxon>
        <taxon>Embryophyta</taxon>
        <taxon>Tracheophyta</taxon>
        <taxon>Spermatophyta</taxon>
        <taxon>Magnoliopsida</taxon>
        <taxon>eudicotyledons</taxon>
        <taxon>Gunneridae</taxon>
        <taxon>Pentapetalae</taxon>
        <taxon>asterids</taxon>
        <taxon>campanulids</taxon>
        <taxon>Asterales</taxon>
        <taxon>Asteraceae</taxon>
        <taxon>Asteroideae</taxon>
        <taxon>Anthemideae</taxon>
        <taxon>Artemisiinae</taxon>
        <taxon>Artemisia</taxon>
    </lineage>
</organism>
<proteinExistence type="predicted"/>
<evidence type="ECO:0000313" key="7">
    <source>
        <dbReference type="Proteomes" id="UP000245207"/>
    </source>
</evidence>
<dbReference type="Proteomes" id="UP000245207">
    <property type="component" value="Unassembled WGS sequence"/>
</dbReference>
<sequence>MSSCLSSRAYGFDLENIVKPSSSTTTTTTLSRTSHSSSPSSTLSEASNSLLAVSTRKPRTPRKRPNQTYNEAAALLSTACPTIFSTTKKCNKESKLPKKKTFFFNETPELLLPFPVSEKPVKAKPSGAIDHGSLNCVSNSSSVEFSEEYQDFDTESILDEEIEEGIDGIIGKCNANSIVESDRISNEKPCFSLDFDFKYNYNYNTCYGYPLGLGLGGNLEFNFGFGLRNGVRALKNVDEGNWWRVPAVNVMNVSPSPPALMKSKKVPVIKKKKVEDLMKLEPELGNLADKDESLSLDKSPRLLLKLNYNEVLNAWADKGSPLPDELSGSESPGGDIHTRLAQIDLFSENGGVREASVTRYKEKRRTRLFSKKIRYQVRKVNADCRPRSKGRFVRSSNSPSCDET</sequence>
<name>A0A2U1MCD2_ARTAN</name>
<dbReference type="EMBL" id="PKPP01005770">
    <property type="protein sequence ID" value="PWA58887.1"/>
    <property type="molecule type" value="Genomic_DNA"/>
</dbReference>
<dbReference type="GO" id="GO:0006355">
    <property type="term" value="P:regulation of DNA-templated transcription"/>
    <property type="evidence" value="ECO:0007669"/>
    <property type="project" value="TreeGrafter"/>
</dbReference>
<reference evidence="6 7" key="1">
    <citation type="journal article" date="2018" name="Mol. Plant">
        <title>The genome of Artemisia annua provides insight into the evolution of Asteraceae family and artemisinin biosynthesis.</title>
        <authorList>
            <person name="Shen Q."/>
            <person name="Zhang L."/>
            <person name="Liao Z."/>
            <person name="Wang S."/>
            <person name="Yan T."/>
            <person name="Shi P."/>
            <person name="Liu M."/>
            <person name="Fu X."/>
            <person name="Pan Q."/>
            <person name="Wang Y."/>
            <person name="Lv Z."/>
            <person name="Lu X."/>
            <person name="Zhang F."/>
            <person name="Jiang W."/>
            <person name="Ma Y."/>
            <person name="Chen M."/>
            <person name="Hao X."/>
            <person name="Li L."/>
            <person name="Tang Y."/>
            <person name="Lv G."/>
            <person name="Zhou Y."/>
            <person name="Sun X."/>
            <person name="Brodelius P.E."/>
            <person name="Rose J.K.C."/>
            <person name="Tang K."/>
        </authorList>
    </citation>
    <scope>NUCLEOTIDE SEQUENCE [LARGE SCALE GENOMIC DNA]</scope>
    <source>
        <strain evidence="7">cv. Huhao1</strain>
        <tissue evidence="6">Leaf</tissue>
    </source>
</reference>
<dbReference type="STRING" id="35608.A0A2U1MCD2"/>
<evidence type="ECO:0000256" key="3">
    <source>
        <dbReference type="PROSITE-ProRule" id="PRU00357"/>
    </source>
</evidence>
<accession>A0A2U1MCD2</accession>
<dbReference type="Pfam" id="PF06203">
    <property type="entry name" value="CCT"/>
    <property type="match status" value="1"/>
</dbReference>
<dbReference type="InterPro" id="IPR010402">
    <property type="entry name" value="CCT_domain"/>
</dbReference>
<dbReference type="AlphaFoldDB" id="A0A2U1MCD2"/>
<feature type="region of interest" description="Disordered" evidence="4">
    <location>
        <begin position="21"/>
        <end position="67"/>
    </location>
</feature>
<feature type="compositionally biased region" description="Basic residues" evidence="4">
    <location>
        <begin position="56"/>
        <end position="65"/>
    </location>
</feature>
<evidence type="ECO:0000256" key="2">
    <source>
        <dbReference type="ARBA" id="ARBA00023242"/>
    </source>
</evidence>
<feature type="domain" description="CCT" evidence="5">
    <location>
        <begin position="353"/>
        <end position="395"/>
    </location>
</feature>
<dbReference type="PANTHER" id="PTHR31874">
    <property type="entry name" value="CCT MOTIF FAMILY PROTEIN, EXPRESSED"/>
    <property type="match status" value="1"/>
</dbReference>
<keyword evidence="2 3" id="KW-0539">Nucleus</keyword>
<evidence type="ECO:0000313" key="6">
    <source>
        <dbReference type="EMBL" id="PWA58887.1"/>
    </source>
</evidence>
<feature type="compositionally biased region" description="Low complexity" evidence="4">
    <location>
        <begin position="21"/>
        <end position="51"/>
    </location>
</feature>
<comment type="subcellular location">
    <subcellularLocation>
        <location evidence="1 3">Nucleus</location>
    </subcellularLocation>
</comment>
<evidence type="ECO:0000256" key="4">
    <source>
        <dbReference type="SAM" id="MobiDB-lite"/>
    </source>
</evidence>
<comment type="caution">
    <text evidence="6">The sequence shown here is derived from an EMBL/GenBank/DDBJ whole genome shotgun (WGS) entry which is preliminary data.</text>
</comment>
<gene>
    <name evidence="6" type="ORF">CTI12_AA396310</name>
</gene>
<dbReference type="InterPro" id="IPR052453">
    <property type="entry name" value="CONSTANS-like_ZF"/>
</dbReference>
<keyword evidence="7" id="KW-1185">Reference proteome</keyword>
<dbReference type="PROSITE" id="PS51017">
    <property type="entry name" value="CCT"/>
    <property type="match status" value="1"/>
</dbReference>
<evidence type="ECO:0000256" key="1">
    <source>
        <dbReference type="ARBA" id="ARBA00004123"/>
    </source>
</evidence>
<dbReference type="OrthoDB" id="153872at2759"/>
<dbReference type="PANTHER" id="PTHR31874:SF10">
    <property type="entry name" value="PROTEIN CHLOROPLAST IMPORT APPARATUS 2"/>
    <property type="match status" value="1"/>
</dbReference>
<evidence type="ECO:0000259" key="5">
    <source>
        <dbReference type="PROSITE" id="PS51017"/>
    </source>
</evidence>